<protein>
    <submittedName>
        <fullName evidence="2">Uncharacterized protein</fullName>
    </submittedName>
</protein>
<evidence type="ECO:0000256" key="1">
    <source>
        <dbReference type="SAM" id="Phobius"/>
    </source>
</evidence>
<reference evidence="3" key="1">
    <citation type="submission" date="2014-11" db="EMBL/GenBank/DDBJ databases">
        <title>Hymenobacter sp. DG25B genome submission.</title>
        <authorList>
            <person name="Jung H.-Y."/>
            <person name="Kim M.K."/>
            <person name="Srinivasan S."/>
            <person name="Lim S."/>
        </authorList>
    </citation>
    <scope>NUCLEOTIDE SEQUENCE [LARGE SCALE GENOMIC DNA]</scope>
    <source>
        <strain evidence="3">DY59</strain>
    </source>
</reference>
<dbReference type="Proteomes" id="UP000030634">
    <property type="component" value="Chromosome"/>
</dbReference>
<feature type="transmembrane region" description="Helical" evidence="1">
    <location>
        <begin position="6"/>
        <end position="31"/>
    </location>
</feature>
<proteinExistence type="predicted"/>
<feature type="transmembrane region" description="Helical" evidence="1">
    <location>
        <begin position="68"/>
        <end position="86"/>
    </location>
</feature>
<dbReference type="KEGG" id="dsw:QR90_12040"/>
<evidence type="ECO:0000313" key="2">
    <source>
        <dbReference type="EMBL" id="AIZ45650.1"/>
    </source>
</evidence>
<sequence>MPVRGFFMVHCVMGILGLLLGAGISAGVLTVVTGLPLAWARGVAALAFVALLAVLGSVLFAGGSLERGFGAVYLVMGLLAGALLALPRLLRGAGHEPLWVSLGLGVAAVLLLIAAGVGVDALLGAVLPAPDPQSGESVKAQISQGLSNGLLIASPVVLILLAWRAWRGRTA</sequence>
<accession>A0A0A7KHS6</accession>
<dbReference type="AlphaFoldDB" id="A0A0A7KHS6"/>
<feature type="transmembrane region" description="Helical" evidence="1">
    <location>
        <begin position="98"/>
        <end position="126"/>
    </location>
</feature>
<keyword evidence="1" id="KW-0472">Membrane</keyword>
<name>A0A0A7KHS6_9DEIO</name>
<feature type="transmembrane region" description="Helical" evidence="1">
    <location>
        <begin position="146"/>
        <end position="166"/>
    </location>
</feature>
<gene>
    <name evidence="2" type="ORF">QR90_12040</name>
</gene>
<feature type="transmembrane region" description="Helical" evidence="1">
    <location>
        <begin position="43"/>
        <end position="62"/>
    </location>
</feature>
<organism evidence="2 3">
    <name type="scientific">Deinococcus radiopugnans</name>
    <dbReference type="NCBI Taxonomy" id="57497"/>
    <lineage>
        <taxon>Bacteria</taxon>
        <taxon>Thermotogati</taxon>
        <taxon>Deinococcota</taxon>
        <taxon>Deinococci</taxon>
        <taxon>Deinococcales</taxon>
        <taxon>Deinococcaceae</taxon>
        <taxon>Deinococcus</taxon>
    </lineage>
</organism>
<dbReference type="STRING" id="1182571.QR90_12040"/>
<dbReference type="HOGENOM" id="CLU_1560443_0_0_0"/>
<evidence type="ECO:0000313" key="3">
    <source>
        <dbReference type="Proteomes" id="UP000030634"/>
    </source>
</evidence>
<keyword evidence="1" id="KW-1133">Transmembrane helix</keyword>
<keyword evidence="1" id="KW-0812">Transmembrane</keyword>
<dbReference type="EMBL" id="CP010028">
    <property type="protein sequence ID" value="AIZ45650.1"/>
    <property type="molecule type" value="Genomic_DNA"/>
</dbReference>